<feature type="compositionally biased region" description="Basic and acidic residues" evidence="1">
    <location>
        <begin position="261"/>
        <end position="289"/>
    </location>
</feature>
<proteinExistence type="predicted"/>
<evidence type="ECO:0000313" key="2">
    <source>
        <dbReference type="EMBL" id="KAL0567429.1"/>
    </source>
</evidence>
<feature type="region of interest" description="Disordered" evidence="1">
    <location>
        <begin position="249"/>
        <end position="315"/>
    </location>
</feature>
<feature type="compositionally biased region" description="Basic and acidic residues" evidence="1">
    <location>
        <begin position="393"/>
        <end position="417"/>
    </location>
</feature>
<evidence type="ECO:0000313" key="3">
    <source>
        <dbReference type="Proteomes" id="UP001465976"/>
    </source>
</evidence>
<reference evidence="2 3" key="1">
    <citation type="submission" date="2024-02" db="EMBL/GenBank/DDBJ databases">
        <title>A draft genome for the cacao thread blight pathogen Marasmius crinis-equi.</title>
        <authorList>
            <person name="Cohen S.P."/>
            <person name="Baruah I.K."/>
            <person name="Amoako-Attah I."/>
            <person name="Bukari Y."/>
            <person name="Meinhardt L.W."/>
            <person name="Bailey B.A."/>
        </authorList>
    </citation>
    <scope>NUCLEOTIDE SEQUENCE [LARGE SCALE GENOMIC DNA]</scope>
    <source>
        <strain evidence="2 3">GH-76</strain>
    </source>
</reference>
<organism evidence="2 3">
    <name type="scientific">Marasmius crinis-equi</name>
    <dbReference type="NCBI Taxonomy" id="585013"/>
    <lineage>
        <taxon>Eukaryota</taxon>
        <taxon>Fungi</taxon>
        <taxon>Dikarya</taxon>
        <taxon>Basidiomycota</taxon>
        <taxon>Agaricomycotina</taxon>
        <taxon>Agaricomycetes</taxon>
        <taxon>Agaricomycetidae</taxon>
        <taxon>Agaricales</taxon>
        <taxon>Marasmiineae</taxon>
        <taxon>Marasmiaceae</taxon>
        <taxon>Marasmius</taxon>
    </lineage>
</organism>
<feature type="compositionally biased region" description="Polar residues" evidence="1">
    <location>
        <begin position="355"/>
        <end position="369"/>
    </location>
</feature>
<feature type="region of interest" description="Disordered" evidence="1">
    <location>
        <begin position="352"/>
        <end position="417"/>
    </location>
</feature>
<feature type="compositionally biased region" description="Basic and acidic residues" evidence="1">
    <location>
        <begin position="85"/>
        <end position="103"/>
    </location>
</feature>
<feature type="region of interest" description="Disordered" evidence="1">
    <location>
        <begin position="1"/>
        <end position="128"/>
    </location>
</feature>
<gene>
    <name evidence="2" type="ORF">V5O48_014567</name>
</gene>
<protein>
    <submittedName>
        <fullName evidence="2">Uncharacterized protein</fullName>
    </submittedName>
</protein>
<name>A0ABR3EX08_9AGAR</name>
<dbReference type="EMBL" id="JBAHYK010001590">
    <property type="protein sequence ID" value="KAL0567429.1"/>
    <property type="molecule type" value="Genomic_DNA"/>
</dbReference>
<dbReference type="Proteomes" id="UP001465976">
    <property type="component" value="Unassembled WGS sequence"/>
</dbReference>
<evidence type="ECO:0000256" key="1">
    <source>
        <dbReference type="SAM" id="MobiDB-lite"/>
    </source>
</evidence>
<accession>A0ABR3EX08</accession>
<sequence>MPAQSGGTRQHRTGVPLVPQTDLFRLECKIESDDDTSLLHRNRDDRKSQPSRANNDDRAWDRKQERAQQEARDRGSSYSSTTTKMKSDERRESPHQDDQKPQEGLDFNTRTSQLPSGPRVPANHSEDRKVMMVANKLTDLLRNIASLSNQAVQDTAKHAENERTLHNYNEMSATLSKISKSAAAAVTNPLADTILNHVRSRERVEANFSALEGEWQKLFQIFTAEITDVIERSVQDALSNLRKEVDGMVQSLRETSSGKRKQTEEDYGRLRGERNEPPRSRRDERSRSRETKRRRTSLRSCSPSPPRKRDGDVLPRVVKASFDDILNEIKGKLDLQGTTLQSLQKENYELKQQLHGEQSPNRAARSSGNVDDDCSSWAKGASSSRNAVAAPAEGDRRGGGYGGYRRESSYGDGRRRA</sequence>
<comment type="caution">
    <text evidence="2">The sequence shown here is derived from an EMBL/GenBank/DDBJ whole genome shotgun (WGS) entry which is preliminary data.</text>
</comment>
<keyword evidence="3" id="KW-1185">Reference proteome</keyword>
<feature type="compositionally biased region" description="Basic and acidic residues" evidence="1">
    <location>
        <begin position="24"/>
        <end position="75"/>
    </location>
</feature>